<dbReference type="InterPro" id="IPR008928">
    <property type="entry name" value="6-hairpin_glycosidase_sf"/>
</dbReference>
<evidence type="ECO:0000259" key="1">
    <source>
        <dbReference type="Pfam" id="PF00534"/>
    </source>
</evidence>
<evidence type="ECO:0000313" key="3">
    <source>
        <dbReference type="EMBL" id="SHM74100.1"/>
    </source>
</evidence>
<feature type="domain" description="Glycosyltransferase subfamily 4-like N-terminal" evidence="2">
    <location>
        <begin position="15"/>
        <end position="168"/>
    </location>
</feature>
<dbReference type="AlphaFoldDB" id="A0A1M7L8H8"/>
<dbReference type="Pfam" id="PF13439">
    <property type="entry name" value="Glyco_transf_4"/>
    <property type="match status" value="1"/>
</dbReference>
<feature type="domain" description="Glycosyl transferase family 1" evidence="1">
    <location>
        <begin position="175"/>
        <end position="352"/>
    </location>
</feature>
<reference evidence="4" key="1">
    <citation type="submission" date="2016-11" db="EMBL/GenBank/DDBJ databases">
        <authorList>
            <person name="Varghese N."/>
            <person name="Submissions S."/>
        </authorList>
    </citation>
    <scope>NUCLEOTIDE SEQUENCE [LARGE SCALE GENOMIC DNA]</scope>
    <source>
        <strain evidence="4">ACAM 48</strain>
    </source>
</reference>
<name>A0A1M7L8H8_9FLAO</name>
<evidence type="ECO:0000259" key="2">
    <source>
        <dbReference type="Pfam" id="PF13439"/>
    </source>
</evidence>
<dbReference type="PANTHER" id="PTHR12526:SF572">
    <property type="entry name" value="BLL5144 PROTEIN"/>
    <property type="match status" value="1"/>
</dbReference>
<dbReference type="OrthoDB" id="9765330at2"/>
<evidence type="ECO:0000313" key="4">
    <source>
        <dbReference type="Proteomes" id="UP000190235"/>
    </source>
</evidence>
<proteinExistence type="predicted"/>
<dbReference type="InterPro" id="IPR001296">
    <property type="entry name" value="Glyco_trans_1"/>
</dbReference>
<protein>
    <submittedName>
        <fullName evidence="3">Glycosyltransferase involved in cell wall bisynthesis</fullName>
    </submittedName>
</protein>
<dbReference type="STRING" id="143223.SAMN05878281_1785"/>
<dbReference type="EMBL" id="LT670848">
    <property type="protein sequence ID" value="SHM74100.1"/>
    <property type="molecule type" value="Genomic_DNA"/>
</dbReference>
<dbReference type="GO" id="GO:0016757">
    <property type="term" value="F:glycosyltransferase activity"/>
    <property type="evidence" value="ECO:0007669"/>
    <property type="project" value="InterPro"/>
</dbReference>
<dbReference type="SUPFAM" id="SSF53756">
    <property type="entry name" value="UDP-Glycosyltransferase/glycogen phosphorylase"/>
    <property type="match status" value="1"/>
</dbReference>
<dbReference type="GO" id="GO:0005975">
    <property type="term" value="P:carbohydrate metabolic process"/>
    <property type="evidence" value="ECO:0007669"/>
    <property type="project" value="InterPro"/>
</dbReference>
<dbReference type="Gene3D" id="3.40.50.2000">
    <property type="entry name" value="Glycogen Phosphorylase B"/>
    <property type="match status" value="2"/>
</dbReference>
<accession>A0A1M7L8H8</accession>
<sequence length="773" mass="88363">MKLAYIGTYPPRECGIGTFTQNLAHAMLDCGRGINEIMVIALNDHNLKYSYPPEVKLRINQEQQTDYLEAANFVNLSGADACILEHEFGIFGGLSGVYILPLLHRLNIPLITTLHTILETPSYNEKAILKEICKMSDRIVVMSHKAIGFLVEIYDVPEEKIILIEHGVPDIHFDKEQSRKEFKLTEKKLLMTFGFIGRSKGIETVIKALPQIIKKHPEVLYIVLGKTHPNVLRHSGEEYRNYLHVLIKKLKLKDHVLLLNEFVEEKELFKYLSACDIYITPYLNEAQITSGTLTYAMGSGCVVVSTPYWHAAELIAENKGRLFGFNDSDSLSQVLNELLDKPEVLNEIQKKASDYGQNITWPKIGKKYAELIINVLSEPKESLPKKENIIDPLLLPPFSLGHIKRLTDDTGIIQHAKFGIPNLKEGYCLDDNARALLMVCMSYKQKKDPLALEYMPIYLSYIHYMQNKDGTFRNFLSFNRNFMDEVGSEDSFGRTIWALGYLLGNAPNDAYYQTGKLVFFDAAPNFEKLKSIRGIANTIIGICYYLKTNPADDDMKQCLRKLTDTLVSHYDQNQSENWQWFEALLAYDNGILPLALIHATQVLEDKKVTEVALATMNFLTEHTLKDDYLSVIGNKDWYFKDKERSMFAQQPIDAMAMVLMYHQAFVLSNNRDFLKKLFISFMWFLGENDMRMSLYDFETEGCCDGFESYGVNRNQGAESSLAYLISHLIVLQAYEESFQLEKITAPNTKRLALNGRKHKNSNIVSHRLENAPN</sequence>
<dbReference type="SUPFAM" id="SSF48208">
    <property type="entry name" value="Six-hairpin glycosidases"/>
    <property type="match status" value="1"/>
</dbReference>
<dbReference type="CDD" id="cd03822">
    <property type="entry name" value="GT4_mannosyltransferase-like"/>
    <property type="match status" value="1"/>
</dbReference>
<organism evidence="3 4">
    <name type="scientific">Salegentibacter salegens</name>
    <dbReference type="NCBI Taxonomy" id="143223"/>
    <lineage>
        <taxon>Bacteria</taxon>
        <taxon>Pseudomonadati</taxon>
        <taxon>Bacteroidota</taxon>
        <taxon>Flavobacteriia</taxon>
        <taxon>Flavobacteriales</taxon>
        <taxon>Flavobacteriaceae</taxon>
        <taxon>Salegentibacter</taxon>
    </lineage>
</organism>
<dbReference type="Proteomes" id="UP000190235">
    <property type="component" value="Chromosome I"/>
</dbReference>
<dbReference type="PANTHER" id="PTHR12526">
    <property type="entry name" value="GLYCOSYLTRANSFERASE"/>
    <property type="match status" value="1"/>
</dbReference>
<dbReference type="InterPro" id="IPR028098">
    <property type="entry name" value="Glyco_trans_4-like_N"/>
</dbReference>
<gene>
    <name evidence="3" type="ORF">SAMN05878281_1785</name>
</gene>
<keyword evidence="3" id="KW-0808">Transferase</keyword>
<dbReference type="Pfam" id="PF00534">
    <property type="entry name" value="Glycos_transf_1"/>
    <property type="match status" value="1"/>
</dbReference>
<keyword evidence="4" id="KW-1185">Reference proteome</keyword>
<dbReference type="RefSeq" id="WP_079734914.1">
    <property type="nucleotide sequence ID" value="NZ_LT670848.1"/>
</dbReference>